<dbReference type="GO" id="GO:0032259">
    <property type="term" value="P:methylation"/>
    <property type="evidence" value="ECO:0007669"/>
    <property type="project" value="UniProtKB-KW"/>
</dbReference>
<dbReference type="GO" id="GO:0050413">
    <property type="term" value="F:D-alanine 2-hydroxymethyltransferase activity"/>
    <property type="evidence" value="ECO:0007669"/>
    <property type="project" value="UniProtKB-EC"/>
</dbReference>
<evidence type="ECO:0000256" key="12">
    <source>
        <dbReference type="PIRSR" id="PIRSR000412-50"/>
    </source>
</evidence>
<dbReference type="Gene3D" id="3.90.1150.10">
    <property type="entry name" value="Aspartate Aminotransferase, domain 1"/>
    <property type="match status" value="1"/>
</dbReference>
<comment type="pathway">
    <text evidence="11">Amino-acid biosynthesis; glycine biosynthesis; glycine from L-serine: step 1/1.</text>
</comment>
<evidence type="ECO:0000256" key="4">
    <source>
        <dbReference type="ARBA" id="ARBA00011738"/>
    </source>
</evidence>
<evidence type="ECO:0000256" key="11">
    <source>
        <dbReference type="HAMAP-Rule" id="MF_00051"/>
    </source>
</evidence>
<dbReference type="SUPFAM" id="SSF53383">
    <property type="entry name" value="PLP-dependent transferases"/>
    <property type="match status" value="1"/>
</dbReference>
<dbReference type="HAMAP" id="MF_00051">
    <property type="entry name" value="SHMT"/>
    <property type="match status" value="1"/>
</dbReference>
<dbReference type="UniPathway" id="UPA00288">
    <property type="reaction ID" value="UER01023"/>
</dbReference>
<keyword evidence="6 11" id="KW-0554">One-carbon metabolism</keyword>
<evidence type="ECO:0000313" key="14">
    <source>
        <dbReference type="EMBL" id="CTQ49970.1"/>
    </source>
</evidence>
<dbReference type="NCBIfam" id="NF000586">
    <property type="entry name" value="PRK00011.1"/>
    <property type="match status" value="1"/>
</dbReference>
<comment type="cofactor">
    <cofactor evidence="1 11 12">
        <name>pyridoxal 5'-phosphate</name>
        <dbReference type="ChEBI" id="CHEBI:597326"/>
    </cofactor>
</comment>
<evidence type="ECO:0000313" key="15">
    <source>
        <dbReference type="Proteomes" id="UP000049222"/>
    </source>
</evidence>
<protein>
    <recommendedName>
        <fullName evidence="11">Serine hydroxymethyltransferase</fullName>
        <shortName evidence="11">SHMT</shortName>
        <shortName evidence="11">Serine methylase</shortName>
        <ecNumber evidence="11">2.1.2.1</ecNumber>
    </recommendedName>
</protein>
<feature type="binding site" evidence="11">
    <location>
        <position position="128"/>
    </location>
    <ligand>
        <name>(6S)-5,6,7,8-tetrahydrofolate</name>
        <dbReference type="ChEBI" id="CHEBI:57453"/>
    </ligand>
</feature>
<comment type="similarity">
    <text evidence="3 11">Belongs to the SHMT family.</text>
</comment>
<evidence type="ECO:0000256" key="5">
    <source>
        <dbReference type="ARBA" id="ARBA00022490"/>
    </source>
</evidence>
<evidence type="ECO:0000259" key="13">
    <source>
        <dbReference type="Pfam" id="PF00464"/>
    </source>
</evidence>
<evidence type="ECO:0000256" key="9">
    <source>
        <dbReference type="ARBA" id="ARBA00051216"/>
    </source>
</evidence>
<comment type="function">
    <text evidence="11">Catalyzes the reversible interconversion of serine and glycine with tetrahydrofolate (THF) serving as the one-carbon carrier. This reaction serves as the major source of one-carbon groups required for the biosynthesis of purines, thymidylate, methionine, and other important biomolecules. Also exhibits THF-independent aldolase activity toward beta-hydroxyamino acids, producing glycine and aldehydes, via a retro-aldol mechanism.</text>
</comment>
<dbReference type="OrthoDB" id="9803846at2"/>
<dbReference type="Pfam" id="PF00464">
    <property type="entry name" value="SHMT"/>
    <property type="match status" value="1"/>
</dbReference>
<comment type="catalytic activity">
    <reaction evidence="9">
        <text>(6R)-5,10-methylene-5,6,7,8-tetrahydrofolate + D-alanine + H2O = 2-methylserine + (6S)-5,6,7,8-tetrahydrofolate</text>
        <dbReference type="Rhea" id="RHEA:10064"/>
        <dbReference type="ChEBI" id="CHEBI:15377"/>
        <dbReference type="ChEBI" id="CHEBI:15636"/>
        <dbReference type="ChEBI" id="CHEBI:57416"/>
        <dbReference type="ChEBI" id="CHEBI:57453"/>
        <dbReference type="ChEBI" id="CHEBI:58275"/>
        <dbReference type="EC" id="2.1.2.7"/>
    </reaction>
</comment>
<dbReference type="InterPro" id="IPR015421">
    <property type="entry name" value="PyrdxlP-dep_Trfase_major"/>
</dbReference>
<keyword evidence="11" id="KW-0028">Amino-acid biosynthesis</keyword>
<dbReference type="GO" id="GO:0005829">
    <property type="term" value="C:cytosol"/>
    <property type="evidence" value="ECO:0007669"/>
    <property type="project" value="TreeGrafter"/>
</dbReference>
<feature type="modified residue" description="N6-(pyridoxal phosphate)lysine" evidence="11 12">
    <location>
        <position position="237"/>
    </location>
</feature>
<dbReference type="Gene3D" id="3.40.640.10">
    <property type="entry name" value="Type I PLP-dependent aspartate aminotransferase-like (Major domain)"/>
    <property type="match status" value="1"/>
</dbReference>
<keyword evidence="8 11" id="KW-0663">Pyridoxal phosphate</keyword>
<keyword evidence="7 11" id="KW-0808">Transferase</keyword>
<comment type="subunit">
    <text evidence="4 11">Homodimer.</text>
</comment>
<dbReference type="EMBL" id="CXSU01000012">
    <property type="protein sequence ID" value="CTQ49970.1"/>
    <property type="molecule type" value="Genomic_DNA"/>
</dbReference>
<dbReference type="AlphaFoldDB" id="A0A0M6YJ40"/>
<feature type="domain" description="Serine hydroxymethyltransferase-like" evidence="13">
    <location>
        <begin position="15"/>
        <end position="392"/>
    </location>
</feature>
<dbReference type="Proteomes" id="UP000049222">
    <property type="component" value="Unassembled WGS sequence"/>
</dbReference>
<dbReference type="GO" id="GO:0019264">
    <property type="term" value="P:glycine biosynthetic process from serine"/>
    <property type="evidence" value="ECO:0007669"/>
    <property type="project" value="UniProtKB-UniRule"/>
</dbReference>
<name>A0A0M6YJ40_9RHOB</name>
<feature type="binding site" evidence="11">
    <location>
        <position position="252"/>
    </location>
    <ligand>
        <name>(6S)-5,6,7,8-tetrahydrofolate</name>
        <dbReference type="ChEBI" id="CHEBI:57453"/>
    </ligand>
</feature>
<dbReference type="GO" id="GO:0030170">
    <property type="term" value="F:pyridoxal phosphate binding"/>
    <property type="evidence" value="ECO:0007669"/>
    <property type="project" value="UniProtKB-UniRule"/>
</dbReference>
<dbReference type="InterPro" id="IPR019798">
    <property type="entry name" value="Ser_HO-MeTrfase_PLP_BS"/>
</dbReference>
<dbReference type="PROSITE" id="PS00096">
    <property type="entry name" value="SHMT"/>
    <property type="match status" value="1"/>
</dbReference>
<keyword evidence="14" id="KW-0489">Methyltransferase</keyword>
<dbReference type="UniPathway" id="UPA00193"/>
<organism evidence="14 15">
    <name type="scientific">Jannaschia donghaensis</name>
    <dbReference type="NCBI Taxonomy" id="420998"/>
    <lineage>
        <taxon>Bacteria</taxon>
        <taxon>Pseudomonadati</taxon>
        <taxon>Pseudomonadota</taxon>
        <taxon>Alphaproteobacteria</taxon>
        <taxon>Rhodobacterales</taxon>
        <taxon>Roseobacteraceae</taxon>
        <taxon>Jannaschia</taxon>
    </lineage>
</organism>
<reference evidence="14 15" key="1">
    <citation type="submission" date="2015-07" db="EMBL/GenBank/DDBJ databases">
        <authorList>
            <person name="Noorani M."/>
        </authorList>
    </citation>
    <scope>NUCLEOTIDE SEQUENCE [LARGE SCALE GENOMIC DNA]</scope>
    <source>
        <strain evidence="14 15">CECT 7802</strain>
    </source>
</reference>
<dbReference type="PANTHER" id="PTHR11680:SF35">
    <property type="entry name" value="SERINE HYDROXYMETHYLTRANSFERASE 1"/>
    <property type="match status" value="1"/>
</dbReference>
<comment type="catalytic activity">
    <reaction evidence="11">
        <text>(6R)-5,10-methylene-5,6,7,8-tetrahydrofolate + glycine + H2O = (6S)-5,6,7,8-tetrahydrofolate + L-serine</text>
        <dbReference type="Rhea" id="RHEA:15481"/>
        <dbReference type="ChEBI" id="CHEBI:15377"/>
        <dbReference type="ChEBI" id="CHEBI:15636"/>
        <dbReference type="ChEBI" id="CHEBI:33384"/>
        <dbReference type="ChEBI" id="CHEBI:57305"/>
        <dbReference type="ChEBI" id="CHEBI:57453"/>
        <dbReference type="EC" id="2.1.2.1"/>
    </reaction>
</comment>
<keyword evidence="5 11" id="KW-0963">Cytoplasm</keyword>
<dbReference type="InterPro" id="IPR049943">
    <property type="entry name" value="Ser_HO-MeTrfase-like"/>
</dbReference>
<dbReference type="GO" id="GO:0004372">
    <property type="term" value="F:glycine hydroxymethyltransferase activity"/>
    <property type="evidence" value="ECO:0007669"/>
    <property type="project" value="UniProtKB-UniRule"/>
</dbReference>
<accession>A0A0M6YJ40</accession>
<evidence type="ECO:0000256" key="8">
    <source>
        <dbReference type="ARBA" id="ARBA00022898"/>
    </source>
</evidence>
<gene>
    <name evidence="14" type="primary">glyA1</name>
    <name evidence="11" type="synonym">glyA</name>
    <name evidence="14" type="ORF">JDO7802_01987</name>
</gene>
<evidence type="ECO:0000256" key="6">
    <source>
        <dbReference type="ARBA" id="ARBA00022563"/>
    </source>
</evidence>
<evidence type="ECO:0000256" key="7">
    <source>
        <dbReference type="ARBA" id="ARBA00022679"/>
    </source>
</evidence>
<feature type="binding site" evidence="11">
    <location>
        <begin position="132"/>
        <end position="134"/>
    </location>
    <ligand>
        <name>(6S)-5,6,7,8-tetrahydrofolate</name>
        <dbReference type="ChEBI" id="CHEBI:57453"/>
    </ligand>
</feature>
<dbReference type="CDD" id="cd00378">
    <property type="entry name" value="SHMT"/>
    <property type="match status" value="1"/>
</dbReference>
<evidence type="ECO:0000256" key="2">
    <source>
        <dbReference type="ARBA" id="ARBA00004496"/>
    </source>
</evidence>
<evidence type="ECO:0000256" key="10">
    <source>
        <dbReference type="ARBA" id="ARBA00057572"/>
    </source>
</evidence>
<dbReference type="InterPro" id="IPR015424">
    <property type="entry name" value="PyrdxlP-dep_Trfase"/>
</dbReference>
<comment type="caution">
    <text evidence="11">Lacks conserved residue(s) required for the propagation of feature annotation.</text>
</comment>
<dbReference type="GO" id="GO:0008168">
    <property type="term" value="F:methyltransferase activity"/>
    <property type="evidence" value="ECO:0007669"/>
    <property type="project" value="UniProtKB-KW"/>
</dbReference>
<dbReference type="FunFam" id="3.40.640.10:FF:000001">
    <property type="entry name" value="Serine hydroxymethyltransferase"/>
    <property type="match status" value="1"/>
</dbReference>
<dbReference type="InterPro" id="IPR039429">
    <property type="entry name" value="SHMT-like_dom"/>
</dbReference>
<dbReference type="GO" id="GO:0035999">
    <property type="term" value="P:tetrahydrofolate interconversion"/>
    <property type="evidence" value="ECO:0007669"/>
    <property type="project" value="UniProtKB-UniRule"/>
</dbReference>
<dbReference type="PIRSF" id="PIRSF000412">
    <property type="entry name" value="SHMT"/>
    <property type="match status" value="1"/>
</dbReference>
<dbReference type="RefSeq" id="WP_055085116.1">
    <property type="nucleotide sequence ID" value="NZ_CXSU01000012.1"/>
</dbReference>
<dbReference type="EC" id="2.1.2.1" evidence="11"/>
<sequence length="431" mass="45906">MNAPHRDPNFFSASLADTDPEIAEATHLELGRQRDEIELIASENIVSRAVMEAQGGVMTNKYAEGYPGRRYYGGCQYVDIAENLAIDRAKQLFGCGFANVQPNSGSQANQGVFTALLQPGDTILGMSLDAGGHLTHGAKPNQSGKWFNAVQYGVRKDDLLLDYDEVQALATEHSPKMIIAGGSAIPRVIDFARMRQIADSVGAVLLVDMAHFAGLVASGHYPSPFPHAHVATTTTHKTLRGPRGGMILTDDEAIAKKVNSAIFPGIQGGPLMHVIAAKAVAFGEALRPGFKDYQTQVIKNAQALADQLMKGGLDIVTGGTDTHLMLVDLRPKGVKGNATEAALGRAHITCNKNGIPFDDEKPMVTSGIRLGTPAGTTRGFAEPEFRLIADLIVEVVDGLAANGIEGNAEVEASVRAKVQDLCGRFPIYPDL</sequence>
<comment type="subcellular location">
    <subcellularLocation>
        <location evidence="2 11">Cytoplasm</location>
    </subcellularLocation>
</comment>
<evidence type="ECO:0000256" key="3">
    <source>
        <dbReference type="ARBA" id="ARBA00006376"/>
    </source>
</evidence>
<dbReference type="STRING" id="420998.JDO7802_01987"/>
<dbReference type="InterPro" id="IPR001085">
    <property type="entry name" value="Ser_HO-MeTrfase"/>
</dbReference>
<dbReference type="PANTHER" id="PTHR11680">
    <property type="entry name" value="SERINE HYDROXYMETHYLTRANSFERASE"/>
    <property type="match status" value="1"/>
</dbReference>
<comment type="function">
    <text evidence="10">Catalyzes the reversible interconversion of alpha-methyl-L-serine to D-alanine with tetrahydrofolate (THF) serving as the one-carbon carrier. Cannot use alpha-methyl-D-serine, L-serine, D-serine or L-alanine.</text>
</comment>
<proteinExistence type="inferred from homology"/>
<keyword evidence="15" id="KW-1185">Reference proteome</keyword>
<feature type="site" description="Plays an important role in substrate specificity" evidence="11">
    <location>
        <position position="236"/>
    </location>
</feature>
<comment type="pathway">
    <text evidence="11">One-carbon metabolism; tetrahydrofolate interconversion.</text>
</comment>
<evidence type="ECO:0000256" key="1">
    <source>
        <dbReference type="ARBA" id="ARBA00001933"/>
    </source>
</evidence>
<dbReference type="InterPro" id="IPR015422">
    <property type="entry name" value="PyrdxlP-dep_Trfase_small"/>
</dbReference>